<dbReference type="OrthoDB" id="9834767at2"/>
<keyword evidence="3" id="KW-1185">Reference proteome</keyword>
<keyword evidence="1" id="KW-0472">Membrane</keyword>
<dbReference type="InterPro" id="IPR038762">
    <property type="entry name" value="ABM_predict"/>
</dbReference>
<sequence length="198" mass="22656">MHNTKDGIWLSSEWHVRCGEEPAFLSAFEEWRRAVERSGEAEVCDLVRERCRYRLLLRLKGEESLERLRRSALFQRWDDLAGAVAIRWGCWQLWSPSLVDGMPTKVSTTASTCGRRPSAAATRAEPPRYKMALLVWLALFPLLWLIFSLAGGWLMALPLPVRLLVVTGVVVPVMSYLLLPLLTRAFAGWLQPKCIEYR</sequence>
<reference evidence="3" key="1">
    <citation type="submission" date="2006-08" db="EMBL/GenBank/DDBJ databases">
        <title>Complete sequence of Alkalilimnicola ehrilichei MLHE-1.</title>
        <authorList>
            <person name="Copeland A."/>
            <person name="Lucas S."/>
            <person name="Lapidus A."/>
            <person name="Barry K."/>
            <person name="Detter J.C."/>
            <person name="Glavina del Rio T."/>
            <person name="Hammon N."/>
            <person name="Israni S."/>
            <person name="Dalin E."/>
            <person name="Tice H."/>
            <person name="Pitluck S."/>
            <person name="Sims D."/>
            <person name="Brettin T."/>
            <person name="Bruce D."/>
            <person name="Han C."/>
            <person name="Tapia R."/>
            <person name="Gilna P."/>
            <person name="Schmutz J."/>
            <person name="Larimer F."/>
            <person name="Land M."/>
            <person name="Hauser L."/>
            <person name="Kyrpides N."/>
            <person name="Mikhailova N."/>
            <person name="Oremland R.S."/>
            <person name="Hoeft S.E."/>
            <person name="Switzer-Blum J."/>
            <person name="Kulp T."/>
            <person name="King G."/>
            <person name="Tabita R."/>
            <person name="Witte B."/>
            <person name="Santini J.M."/>
            <person name="Basu P."/>
            <person name="Hollibaugh J.T."/>
            <person name="Xie G."/>
            <person name="Stolz J.F."/>
            <person name="Richardson P."/>
        </authorList>
    </citation>
    <scope>NUCLEOTIDE SEQUENCE [LARGE SCALE GENOMIC DNA]</scope>
    <source>
        <strain evidence="3">ATCC BAA-1101 / DSM 17681 / MLHE-1</strain>
    </source>
</reference>
<dbReference type="AlphaFoldDB" id="Q0A5U2"/>
<dbReference type="HOGENOM" id="CLU_1375700_0_0_6"/>
<dbReference type="PANTHER" id="PTHR40057">
    <property type="entry name" value="SLR1162 PROTEIN"/>
    <property type="match status" value="1"/>
</dbReference>
<organism evidence="2 3">
    <name type="scientific">Alkalilimnicola ehrlichii (strain ATCC BAA-1101 / DSM 17681 / MLHE-1)</name>
    <dbReference type="NCBI Taxonomy" id="187272"/>
    <lineage>
        <taxon>Bacteria</taxon>
        <taxon>Pseudomonadati</taxon>
        <taxon>Pseudomonadota</taxon>
        <taxon>Gammaproteobacteria</taxon>
        <taxon>Chromatiales</taxon>
        <taxon>Ectothiorhodospiraceae</taxon>
        <taxon>Alkalilimnicola</taxon>
    </lineage>
</organism>
<feature type="transmembrane region" description="Helical" evidence="1">
    <location>
        <begin position="161"/>
        <end position="183"/>
    </location>
</feature>
<evidence type="ECO:0000256" key="1">
    <source>
        <dbReference type="SAM" id="Phobius"/>
    </source>
</evidence>
<keyword evidence="1" id="KW-1133">Transmembrane helix</keyword>
<gene>
    <name evidence="2" type="ordered locus">Mlg_2455</name>
</gene>
<protein>
    <recommendedName>
        <fullName evidence="4">Antibiotic biosynthesis monooxygenase</fullName>
    </recommendedName>
</protein>
<dbReference type="PANTHER" id="PTHR40057:SF1">
    <property type="entry name" value="SLR1162 PROTEIN"/>
    <property type="match status" value="1"/>
</dbReference>
<evidence type="ECO:0008006" key="4">
    <source>
        <dbReference type="Google" id="ProtNLM"/>
    </source>
</evidence>
<name>Q0A5U2_ALKEH</name>
<dbReference type="KEGG" id="aeh:Mlg_2455"/>
<evidence type="ECO:0000313" key="3">
    <source>
        <dbReference type="Proteomes" id="UP000001962"/>
    </source>
</evidence>
<proteinExistence type="predicted"/>
<accession>Q0A5U2</accession>
<dbReference type="eggNOG" id="COG3224">
    <property type="taxonomic scope" value="Bacteria"/>
</dbReference>
<evidence type="ECO:0000313" key="2">
    <source>
        <dbReference type="EMBL" id="ABI57795.1"/>
    </source>
</evidence>
<dbReference type="RefSeq" id="WP_011630188.1">
    <property type="nucleotide sequence ID" value="NC_008340.1"/>
</dbReference>
<dbReference type="EMBL" id="CP000453">
    <property type="protein sequence ID" value="ABI57795.1"/>
    <property type="molecule type" value="Genomic_DNA"/>
</dbReference>
<dbReference type="Proteomes" id="UP000001962">
    <property type="component" value="Chromosome"/>
</dbReference>
<keyword evidence="1" id="KW-0812">Transmembrane</keyword>
<feature type="transmembrane region" description="Helical" evidence="1">
    <location>
        <begin position="133"/>
        <end position="155"/>
    </location>
</feature>